<reference evidence="2" key="1">
    <citation type="journal article" date="2019" name="Int. J. Syst. Evol. Microbiol.">
        <title>The Global Catalogue of Microorganisms (GCM) 10K type strain sequencing project: providing services to taxonomists for standard genome sequencing and annotation.</title>
        <authorList>
            <consortium name="The Broad Institute Genomics Platform"/>
            <consortium name="The Broad Institute Genome Sequencing Center for Infectious Disease"/>
            <person name="Wu L."/>
            <person name="Ma J."/>
        </authorList>
    </citation>
    <scope>NUCLEOTIDE SEQUENCE [LARGE SCALE GENOMIC DNA]</scope>
    <source>
        <strain evidence="2">CCUG 50347</strain>
    </source>
</reference>
<evidence type="ECO:0000313" key="1">
    <source>
        <dbReference type="EMBL" id="MFC4832115.1"/>
    </source>
</evidence>
<gene>
    <name evidence="1" type="ORF">ACFPEL_06805</name>
</gene>
<organism evidence="1 2">
    <name type="scientific">Actinomycetospora chibensis</name>
    <dbReference type="NCBI Taxonomy" id="663606"/>
    <lineage>
        <taxon>Bacteria</taxon>
        <taxon>Bacillati</taxon>
        <taxon>Actinomycetota</taxon>
        <taxon>Actinomycetes</taxon>
        <taxon>Pseudonocardiales</taxon>
        <taxon>Pseudonocardiaceae</taxon>
        <taxon>Actinomycetospora</taxon>
    </lineage>
</organism>
<accession>A0ABV9RIG8</accession>
<protein>
    <submittedName>
        <fullName evidence="1">Uncharacterized protein</fullName>
    </submittedName>
</protein>
<proteinExistence type="predicted"/>
<sequence>MTPLLPPDLLDGAPLVADLFLDALAGSPTALQDLVDVALGEALAAIALEVLIAVEADTAQRQGRLPGLPPGCEARLVAAVRRELAGS</sequence>
<evidence type="ECO:0000313" key="2">
    <source>
        <dbReference type="Proteomes" id="UP001595909"/>
    </source>
</evidence>
<dbReference type="Proteomes" id="UP001595909">
    <property type="component" value="Unassembled WGS sequence"/>
</dbReference>
<keyword evidence="2" id="KW-1185">Reference proteome</keyword>
<comment type="caution">
    <text evidence="1">The sequence shown here is derived from an EMBL/GenBank/DDBJ whole genome shotgun (WGS) entry which is preliminary data.</text>
</comment>
<name>A0ABV9RIG8_9PSEU</name>
<dbReference type="RefSeq" id="WP_274189760.1">
    <property type="nucleotide sequence ID" value="NZ_BAABHN010000013.1"/>
</dbReference>
<dbReference type="EMBL" id="JBHSIM010000013">
    <property type="protein sequence ID" value="MFC4832115.1"/>
    <property type="molecule type" value="Genomic_DNA"/>
</dbReference>